<accession>A0AAN9RHG2</accession>
<keyword evidence="3" id="KW-1185">Reference proteome</keyword>
<dbReference type="EMBL" id="JAYMYS010000098">
    <property type="protein sequence ID" value="KAK7371552.1"/>
    <property type="molecule type" value="Genomic_DNA"/>
</dbReference>
<evidence type="ECO:0000313" key="2">
    <source>
        <dbReference type="EMBL" id="KAK7375946.1"/>
    </source>
</evidence>
<dbReference type="EMBL" id="JAYMYS010000040">
    <property type="protein sequence ID" value="KAK7375946.1"/>
    <property type="molecule type" value="Genomic_DNA"/>
</dbReference>
<organism evidence="1 3">
    <name type="scientific">Psophocarpus tetragonolobus</name>
    <name type="common">Winged bean</name>
    <name type="synonym">Dolichos tetragonolobus</name>
    <dbReference type="NCBI Taxonomy" id="3891"/>
    <lineage>
        <taxon>Eukaryota</taxon>
        <taxon>Viridiplantae</taxon>
        <taxon>Streptophyta</taxon>
        <taxon>Embryophyta</taxon>
        <taxon>Tracheophyta</taxon>
        <taxon>Spermatophyta</taxon>
        <taxon>Magnoliopsida</taxon>
        <taxon>eudicotyledons</taxon>
        <taxon>Gunneridae</taxon>
        <taxon>Pentapetalae</taxon>
        <taxon>rosids</taxon>
        <taxon>fabids</taxon>
        <taxon>Fabales</taxon>
        <taxon>Fabaceae</taxon>
        <taxon>Papilionoideae</taxon>
        <taxon>50 kb inversion clade</taxon>
        <taxon>NPAAA clade</taxon>
        <taxon>indigoferoid/millettioid clade</taxon>
        <taxon>Phaseoleae</taxon>
        <taxon>Psophocarpus</taxon>
    </lineage>
</organism>
<proteinExistence type="predicted"/>
<name>A0AAN9RHG2_PSOTE</name>
<sequence length="144" mass="16796">MGVHKKAKARKWIEGHWFKSAWIQGNFYKPYLVPVTRECQLILQRLHQLNRKLNSKDESRLEGDQKTDSRSPKIRKLVCNVCLWKEKSRKAIHMIIIKKGLPIRLLKQECCWLRIPSAKAFSLPINDDLSSANYSNKALANLVE</sequence>
<reference evidence="1 3" key="1">
    <citation type="submission" date="2024-01" db="EMBL/GenBank/DDBJ databases">
        <title>The genomes of 5 underutilized Papilionoideae crops provide insights into root nodulation and disease resistanc.</title>
        <authorList>
            <person name="Jiang F."/>
        </authorList>
    </citation>
    <scope>NUCLEOTIDE SEQUENCE [LARGE SCALE GENOMIC DNA]</scope>
    <source>
        <strain evidence="1">DUOXIRENSHENG_FW03</strain>
        <tissue evidence="1">Leaves</tissue>
    </source>
</reference>
<gene>
    <name evidence="2" type="ORF">VNO78_35261</name>
    <name evidence="1" type="ORF">VNO78_36365</name>
</gene>
<dbReference type="AlphaFoldDB" id="A0AAN9RHG2"/>
<evidence type="ECO:0000313" key="1">
    <source>
        <dbReference type="EMBL" id="KAK7371552.1"/>
    </source>
</evidence>
<protein>
    <submittedName>
        <fullName evidence="1">Uncharacterized protein</fullName>
    </submittedName>
</protein>
<dbReference type="Proteomes" id="UP001386955">
    <property type="component" value="Unassembled WGS sequence"/>
</dbReference>
<comment type="caution">
    <text evidence="1">The sequence shown here is derived from an EMBL/GenBank/DDBJ whole genome shotgun (WGS) entry which is preliminary data.</text>
</comment>
<evidence type="ECO:0000313" key="3">
    <source>
        <dbReference type="Proteomes" id="UP001386955"/>
    </source>
</evidence>